<dbReference type="InterPro" id="IPR020472">
    <property type="entry name" value="WD40_PAC1"/>
</dbReference>
<proteinExistence type="predicted"/>
<dbReference type="AlphaFoldDB" id="A0AAD4PEG5"/>
<gene>
    <name evidence="7" type="ORF">C2S53_010786</name>
</gene>
<dbReference type="Gene3D" id="2.130.10.10">
    <property type="entry name" value="YVTN repeat-like/Quinoprotein amine dehydrogenase"/>
    <property type="match status" value="2"/>
</dbReference>
<dbReference type="PANTHER" id="PTHR22838:SF0">
    <property type="entry name" value="WD REPEAT-CONTAINING PROTEIN 26"/>
    <property type="match status" value="1"/>
</dbReference>
<dbReference type="Pfam" id="PF00400">
    <property type="entry name" value="WD40"/>
    <property type="match status" value="5"/>
</dbReference>
<dbReference type="PROSITE" id="PS50896">
    <property type="entry name" value="LISH"/>
    <property type="match status" value="1"/>
</dbReference>
<comment type="subcellular location">
    <subcellularLocation>
        <location evidence="1">Cytoplasm</location>
    </subcellularLocation>
</comment>
<dbReference type="PANTHER" id="PTHR22838">
    <property type="entry name" value="WD REPEAT PROTEIN 26-RELATED"/>
    <property type="match status" value="1"/>
</dbReference>
<dbReference type="SUPFAM" id="SSF50978">
    <property type="entry name" value="WD40 repeat-like"/>
    <property type="match status" value="1"/>
</dbReference>
<feature type="repeat" description="WD" evidence="6">
    <location>
        <begin position="364"/>
        <end position="387"/>
    </location>
</feature>
<evidence type="ECO:0000256" key="1">
    <source>
        <dbReference type="ARBA" id="ARBA00004496"/>
    </source>
</evidence>
<dbReference type="InterPro" id="IPR019775">
    <property type="entry name" value="WD40_repeat_CS"/>
</dbReference>
<evidence type="ECO:0000313" key="8">
    <source>
        <dbReference type="Proteomes" id="UP001190926"/>
    </source>
</evidence>
<feature type="repeat" description="WD" evidence="6">
    <location>
        <begin position="266"/>
        <end position="299"/>
    </location>
</feature>
<dbReference type="PRINTS" id="PR00320">
    <property type="entry name" value="GPROTEINBRPT"/>
</dbReference>
<reference evidence="7 8" key="1">
    <citation type="journal article" date="2021" name="Nat. Commun.">
        <title>Incipient diploidization of the medicinal plant Perilla within 10,000 years.</title>
        <authorList>
            <person name="Zhang Y."/>
            <person name="Shen Q."/>
            <person name="Leng L."/>
            <person name="Zhang D."/>
            <person name="Chen S."/>
            <person name="Shi Y."/>
            <person name="Ning Z."/>
            <person name="Chen S."/>
        </authorList>
    </citation>
    <scope>NUCLEOTIDE SEQUENCE [LARGE SCALE GENOMIC DNA]</scope>
    <source>
        <strain evidence="8">cv. PC099</strain>
    </source>
</reference>
<dbReference type="InterPro" id="IPR001680">
    <property type="entry name" value="WD40_rpt"/>
</dbReference>
<dbReference type="EMBL" id="SDAM02000018">
    <property type="protein sequence ID" value="KAH6837384.1"/>
    <property type="molecule type" value="Genomic_DNA"/>
</dbReference>
<keyword evidence="2" id="KW-0963">Cytoplasm</keyword>
<organism evidence="7 8">
    <name type="scientific">Perilla frutescens var. hirtella</name>
    <name type="common">Perilla citriodora</name>
    <name type="synonym">Perilla setoyensis</name>
    <dbReference type="NCBI Taxonomy" id="608512"/>
    <lineage>
        <taxon>Eukaryota</taxon>
        <taxon>Viridiplantae</taxon>
        <taxon>Streptophyta</taxon>
        <taxon>Embryophyta</taxon>
        <taxon>Tracheophyta</taxon>
        <taxon>Spermatophyta</taxon>
        <taxon>Magnoliopsida</taxon>
        <taxon>eudicotyledons</taxon>
        <taxon>Gunneridae</taxon>
        <taxon>Pentapetalae</taxon>
        <taxon>asterids</taxon>
        <taxon>lamiids</taxon>
        <taxon>Lamiales</taxon>
        <taxon>Lamiaceae</taxon>
        <taxon>Nepetoideae</taxon>
        <taxon>Elsholtzieae</taxon>
        <taxon>Perilla</taxon>
    </lineage>
</organism>
<name>A0AAD4PEG5_PERFH</name>
<dbReference type="CDD" id="cd00200">
    <property type="entry name" value="WD40"/>
    <property type="match status" value="1"/>
</dbReference>
<comment type="caution">
    <text evidence="7">The sequence shown here is derived from an EMBL/GenBank/DDBJ whole genome shotgun (WGS) entry which is preliminary data.</text>
</comment>
<dbReference type="SMART" id="SM00320">
    <property type="entry name" value="WD40"/>
    <property type="match status" value="6"/>
</dbReference>
<dbReference type="InterPro" id="IPR036322">
    <property type="entry name" value="WD40_repeat_dom_sf"/>
</dbReference>
<comment type="subunit">
    <text evidence="5">Interacts with RANBPM.</text>
</comment>
<keyword evidence="8" id="KW-1185">Reference proteome</keyword>
<feature type="repeat" description="WD" evidence="6">
    <location>
        <begin position="311"/>
        <end position="352"/>
    </location>
</feature>
<dbReference type="PROSITE" id="PS50294">
    <property type="entry name" value="WD_REPEATS_REGION"/>
    <property type="match status" value="3"/>
</dbReference>
<dbReference type="GO" id="GO:0005737">
    <property type="term" value="C:cytoplasm"/>
    <property type="evidence" value="ECO:0007669"/>
    <property type="project" value="UniProtKB-SubCell"/>
</dbReference>
<evidence type="ECO:0000256" key="6">
    <source>
        <dbReference type="PROSITE-ProRule" id="PRU00221"/>
    </source>
</evidence>
<dbReference type="Pfam" id="PF23627">
    <property type="entry name" value="LisH_WDR26"/>
    <property type="match status" value="1"/>
</dbReference>
<evidence type="ECO:0000256" key="2">
    <source>
        <dbReference type="ARBA" id="ARBA00022490"/>
    </source>
</evidence>
<dbReference type="InterPro" id="IPR015943">
    <property type="entry name" value="WD40/YVTN_repeat-like_dom_sf"/>
</dbReference>
<dbReference type="PROSITE" id="PS50082">
    <property type="entry name" value="WD_REPEATS_2"/>
    <property type="match status" value="4"/>
</dbReference>
<evidence type="ECO:0000256" key="4">
    <source>
        <dbReference type="ARBA" id="ARBA00022737"/>
    </source>
</evidence>
<feature type="repeat" description="WD" evidence="6">
    <location>
        <begin position="523"/>
        <end position="565"/>
    </location>
</feature>
<accession>A0AAD4PEG5</accession>
<dbReference type="InterPro" id="IPR051350">
    <property type="entry name" value="WD_repeat-ST_regulator"/>
</dbReference>
<protein>
    <submittedName>
        <fullName evidence="7">Transducin family protein / WD-40 repeat family protein</fullName>
    </submittedName>
</protein>
<sequence>MGGVEDDEPPSKRVKVTSVNSGGISNGVSLRQRGCSLSDSMARLLASQGDDEVVGSKGVIKKVELVRVIAEALYSLGYSKSGACLEEESEIPFHAPMVDLFMSQIVEGQWDESVSMLHKIGLTDETIIKLASLVIFEHKFFELLDDGKIMDALKTLRTEITPLCINGERIRELASFILSPSQNLLDGTSSKASKLESRKKLLDKLRELLPPTVIVPEKRLVQLVEQALVLQKDACKFHNSSVGNMSLLSDHQCGRDHIPTQTLQVLQEHNDEVWFLQFSHNGKYLASSSGDRLVIIWEVMLDGQVSLKHRLHGHQKPVSCISWSPDDNQLLTCGVEEVVRRWDVDSGESLHMYEKSGLGLVSCAWAPDGKSIFSGVTDKSIGMWDLEGKELECWRGQRTLRIADLGITSNTKELISVCKETIILLFGWESKSERFIEEEQIITSFSLSEDGKFLLLSLWNEELHLWNIDGCPRLIAKYKGHKRSRYVVQSCFGGLDHAFIASGSEDSQVYIWHRLSGELILTLAGHTGAVNCVSWNPANPHMLASASDDRTIRIWGLSQVNMNYNGRHTNGVHHCNGGT</sequence>
<evidence type="ECO:0000313" key="7">
    <source>
        <dbReference type="EMBL" id="KAH6837384.1"/>
    </source>
</evidence>
<evidence type="ECO:0000256" key="3">
    <source>
        <dbReference type="ARBA" id="ARBA00022574"/>
    </source>
</evidence>
<evidence type="ECO:0000256" key="5">
    <source>
        <dbReference type="ARBA" id="ARBA00065067"/>
    </source>
</evidence>
<keyword evidence="3 6" id="KW-0853">WD repeat</keyword>
<dbReference type="PROSITE" id="PS00678">
    <property type="entry name" value="WD_REPEATS_1"/>
    <property type="match status" value="2"/>
</dbReference>
<keyword evidence="4" id="KW-0677">Repeat</keyword>
<dbReference type="InterPro" id="IPR006594">
    <property type="entry name" value="LisH"/>
</dbReference>
<dbReference type="FunFam" id="2.130.10.10:FF:000087">
    <property type="entry name" value="WD repeat-containing protein 26 homolog"/>
    <property type="match status" value="1"/>
</dbReference>
<dbReference type="Proteomes" id="UP001190926">
    <property type="component" value="Unassembled WGS sequence"/>
</dbReference>